<feature type="transmembrane region" description="Helical" evidence="6">
    <location>
        <begin position="230"/>
        <end position="256"/>
    </location>
</feature>
<feature type="transmembrane region" description="Helical" evidence="6">
    <location>
        <begin position="161"/>
        <end position="184"/>
    </location>
</feature>
<feature type="transmembrane region" description="Helical" evidence="6">
    <location>
        <begin position="385"/>
        <end position="406"/>
    </location>
</feature>
<name>A0A1G9SVW2_9ACTO</name>
<evidence type="ECO:0000313" key="7">
    <source>
        <dbReference type="EMBL" id="SDM39609.1"/>
    </source>
</evidence>
<feature type="transmembrane region" description="Helical" evidence="6">
    <location>
        <begin position="89"/>
        <end position="111"/>
    </location>
</feature>
<feature type="transmembrane region" description="Helical" evidence="6">
    <location>
        <begin position="12"/>
        <end position="32"/>
    </location>
</feature>
<feature type="transmembrane region" description="Helical" evidence="6">
    <location>
        <begin position="268"/>
        <end position="294"/>
    </location>
</feature>
<dbReference type="EMBL" id="FNHU01000002">
    <property type="protein sequence ID" value="SDM39609.1"/>
    <property type="molecule type" value="Genomic_DNA"/>
</dbReference>
<feature type="transmembrane region" description="Helical" evidence="6">
    <location>
        <begin position="357"/>
        <end position="378"/>
    </location>
</feature>
<dbReference type="RefSeq" id="WP_092607723.1">
    <property type="nucleotide sequence ID" value="NZ_FNHU01000002.1"/>
</dbReference>
<dbReference type="GO" id="GO:0015297">
    <property type="term" value="F:antiporter activity"/>
    <property type="evidence" value="ECO:0007669"/>
    <property type="project" value="InterPro"/>
</dbReference>
<dbReference type="GO" id="GO:0042910">
    <property type="term" value="F:xenobiotic transmembrane transporter activity"/>
    <property type="evidence" value="ECO:0007669"/>
    <property type="project" value="InterPro"/>
</dbReference>
<keyword evidence="3 6" id="KW-0812">Transmembrane</keyword>
<evidence type="ECO:0000256" key="4">
    <source>
        <dbReference type="ARBA" id="ARBA00022989"/>
    </source>
</evidence>
<evidence type="ECO:0000313" key="8">
    <source>
        <dbReference type="Proteomes" id="UP000199671"/>
    </source>
</evidence>
<dbReference type="OrthoDB" id="9811110at2"/>
<proteinExistence type="predicted"/>
<feature type="transmembrane region" description="Helical" evidence="6">
    <location>
        <begin position="131"/>
        <end position="149"/>
    </location>
</feature>
<sequence length="447" mass="47086">MDMSRHLSARELLRYTLPSIAMMVFTSVYAVVDGLVVSNFVGKTAFAAVNLIMPFIMILGTVGFMTGAGGSALVSRTRGQGRAALANRYFSMIVYVTLGAGVVLAVAGVGVMRPVARLLGASGQMLELCVLYGRIIMVGLPAFMLQYAFQAFASTAGRPRLGLYVTLTAGLTNMSLDLVFVSILGWGVAGAAWATVTAALIGGFVPLVWFAQPNPSFLRLGRPARDLAALVRVCVNGSSEMMAVVAVSVVSIVYNWQLLKYLGQDGVAAYGAVMYVSMIFTAVFEGFCMGAAPLMSFQHGAANDVEKRSLMRTSLAVIAASGTAMLLASQLLAPALAHIFTGYDPELMRLTKTALHIFSVAFLPMGVGVYGSSLFTALGNGLVSAALAAGRTLGLEVCSVLILPTLIGPDGIWSSVVVAETLAAAAVVALIRWLGPRYGLRARRQER</sequence>
<feature type="transmembrane region" description="Helical" evidence="6">
    <location>
        <begin position="412"/>
        <end position="434"/>
    </location>
</feature>
<feature type="transmembrane region" description="Helical" evidence="6">
    <location>
        <begin position="44"/>
        <end position="68"/>
    </location>
</feature>
<evidence type="ECO:0000256" key="6">
    <source>
        <dbReference type="SAM" id="Phobius"/>
    </source>
</evidence>
<feature type="transmembrane region" description="Helical" evidence="6">
    <location>
        <begin position="315"/>
        <end position="337"/>
    </location>
</feature>
<organism evidence="7 8">
    <name type="scientific">Actinomyces ruminicola</name>
    <dbReference type="NCBI Taxonomy" id="332524"/>
    <lineage>
        <taxon>Bacteria</taxon>
        <taxon>Bacillati</taxon>
        <taxon>Actinomycetota</taxon>
        <taxon>Actinomycetes</taxon>
        <taxon>Actinomycetales</taxon>
        <taxon>Actinomycetaceae</taxon>
        <taxon>Actinomyces</taxon>
    </lineage>
</organism>
<accession>A0A1G9SVW2</accession>
<gene>
    <name evidence="7" type="ORF">SAMN04487766_102117</name>
</gene>
<dbReference type="PANTHER" id="PTHR43823">
    <property type="entry name" value="SPORULATION PROTEIN YKVU"/>
    <property type="match status" value="1"/>
</dbReference>
<keyword evidence="5 6" id="KW-0472">Membrane</keyword>
<protein>
    <submittedName>
        <fullName evidence="7">Na+-driven multidrug efflux pump</fullName>
    </submittedName>
</protein>
<keyword evidence="2" id="KW-1003">Cell membrane</keyword>
<comment type="subcellular location">
    <subcellularLocation>
        <location evidence="1">Cell membrane</location>
        <topology evidence="1">Multi-pass membrane protein</topology>
    </subcellularLocation>
</comment>
<evidence type="ECO:0000256" key="5">
    <source>
        <dbReference type="ARBA" id="ARBA00023136"/>
    </source>
</evidence>
<evidence type="ECO:0000256" key="3">
    <source>
        <dbReference type="ARBA" id="ARBA00022692"/>
    </source>
</evidence>
<dbReference type="AlphaFoldDB" id="A0A1G9SVW2"/>
<dbReference type="PANTHER" id="PTHR43823:SF3">
    <property type="entry name" value="MULTIDRUG EXPORT PROTEIN MEPA"/>
    <property type="match status" value="1"/>
</dbReference>
<dbReference type="InterPro" id="IPR002528">
    <property type="entry name" value="MATE_fam"/>
</dbReference>
<dbReference type="Pfam" id="PF01554">
    <property type="entry name" value="MatE"/>
    <property type="match status" value="2"/>
</dbReference>
<evidence type="ECO:0000256" key="2">
    <source>
        <dbReference type="ARBA" id="ARBA00022475"/>
    </source>
</evidence>
<dbReference type="InterPro" id="IPR051327">
    <property type="entry name" value="MATE_MepA_subfamily"/>
</dbReference>
<evidence type="ECO:0000256" key="1">
    <source>
        <dbReference type="ARBA" id="ARBA00004651"/>
    </source>
</evidence>
<dbReference type="Proteomes" id="UP000199671">
    <property type="component" value="Unassembled WGS sequence"/>
</dbReference>
<reference evidence="7 8" key="1">
    <citation type="submission" date="2016-10" db="EMBL/GenBank/DDBJ databases">
        <authorList>
            <person name="de Groot N.N."/>
        </authorList>
    </citation>
    <scope>NUCLEOTIDE SEQUENCE [LARGE SCALE GENOMIC DNA]</scope>
    <source>
        <strain evidence="7 8">KPR-7B</strain>
    </source>
</reference>
<feature type="transmembrane region" description="Helical" evidence="6">
    <location>
        <begin position="190"/>
        <end position="210"/>
    </location>
</feature>
<dbReference type="GO" id="GO:0005886">
    <property type="term" value="C:plasma membrane"/>
    <property type="evidence" value="ECO:0007669"/>
    <property type="project" value="UniProtKB-SubCell"/>
</dbReference>
<keyword evidence="4 6" id="KW-1133">Transmembrane helix</keyword>